<keyword evidence="1" id="KW-0614">Plasmid</keyword>
<sequence>MLNLSQAELAERAGISVETLKRLLGVRAGISVGQGVSEDAMAKARSALEAAGVEFIPENGGGAGVRLKKGHANGMAKQASE</sequence>
<keyword evidence="2" id="KW-1185">Reference proteome</keyword>
<geneLocation type="plasmid" evidence="1">
    <name>unnamed1</name>
</geneLocation>
<dbReference type="InterPro" id="IPR010982">
    <property type="entry name" value="Lambda_DNA-bd_dom_sf"/>
</dbReference>
<dbReference type="EMBL" id="CP044332">
    <property type="protein sequence ID" value="QGM99956.1"/>
    <property type="molecule type" value="Genomic_DNA"/>
</dbReference>
<organism evidence="1 2">
    <name type="scientific">Methylocystis parvus</name>
    <dbReference type="NCBI Taxonomy" id="134"/>
    <lineage>
        <taxon>Bacteria</taxon>
        <taxon>Pseudomonadati</taxon>
        <taxon>Pseudomonadota</taxon>
        <taxon>Alphaproteobacteria</taxon>
        <taxon>Hyphomicrobiales</taxon>
        <taxon>Methylocystaceae</taxon>
        <taxon>Methylocystis</taxon>
    </lineage>
</organism>
<dbReference type="Proteomes" id="UP000422569">
    <property type="component" value="Plasmid unnamed1"/>
</dbReference>
<accession>A0A6B8MB83</accession>
<gene>
    <name evidence="1" type="ORF">F7D14_20440</name>
</gene>
<name>A0A6B8MB83_9HYPH</name>
<evidence type="ECO:0000313" key="1">
    <source>
        <dbReference type="EMBL" id="QGM99956.1"/>
    </source>
</evidence>
<reference evidence="1 2" key="1">
    <citation type="submission" date="2019-09" db="EMBL/GenBank/DDBJ databases">
        <title>Isolation and complete genome sequencing of Methylocystis species.</title>
        <authorList>
            <person name="Rumah B.L."/>
            <person name="Stead C.E."/>
            <person name="Stevens B.C."/>
            <person name="Minton N.P."/>
            <person name="Grosse-Honebrink A."/>
            <person name="Zhang Y."/>
        </authorList>
    </citation>
    <scope>NUCLEOTIDE SEQUENCE [LARGE SCALE GENOMIC DNA]</scope>
    <source>
        <strain evidence="1 2">BRCS2</strain>
        <plasmid evidence="1 2">unnamed1</plasmid>
    </source>
</reference>
<evidence type="ECO:0000313" key="2">
    <source>
        <dbReference type="Proteomes" id="UP000422569"/>
    </source>
</evidence>
<dbReference type="GO" id="GO:0003677">
    <property type="term" value="F:DNA binding"/>
    <property type="evidence" value="ECO:0007669"/>
    <property type="project" value="InterPro"/>
</dbReference>
<proteinExistence type="predicted"/>
<dbReference type="Gene3D" id="1.10.260.40">
    <property type="entry name" value="lambda repressor-like DNA-binding domains"/>
    <property type="match status" value="1"/>
</dbReference>
<protein>
    <submittedName>
        <fullName evidence="1">Helix-turn-helix transcriptional regulator</fullName>
    </submittedName>
</protein>
<dbReference type="KEGG" id="mpar:F7D14_20440"/>
<dbReference type="AlphaFoldDB" id="A0A6B8MB83"/>